<dbReference type="Pfam" id="PF19481">
    <property type="entry name" value="DUF6017"/>
    <property type="match status" value="1"/>
</dbReference>
<evidence type="ECO:0000259" key="2">
    <source>
        <dbReference type="Pfam" id="PF19481"/>
    </source>
</evidence>
<evidence type="ECO:0000313" key="4">
    <source>
        <dbReference type="Proteomes" id="UP001297370"/>
    </source>
</evidence>
<dbReference type="AlphaFoldDB" id="A0AAJ1B763"/>
<organism evidence="3 4">
    <name type="scientific">Mediterraneibacter gnavus</name>
    <name type="common">Ruminococcus gnavus</name>
    <dbReference type="NCBI Taxonomy" id="33038"/>
    <lineage>
        <taxon>Bacteria</taxon>
        <taxon>Bacillati</taxon>
        <taxon>Bacillota</taxon>
        <taxon>Clostridia</taxon>
        <taxon>Lachnospirales</taxon>
        <taxon>Lachnospiraceae</taxon>
        <taxon>Mediterraneibacter</taxon>
    </lineage>
</organism>
<dbReference type="SUPFAM" id="SSF46785">
    <property type="entry name" value="Winged helix' DNA-binding domain"/>
    <property type="match status" value="1"/>
</dbReference>
<dbReference type="InterPro" id="IPR046059">
    <property type="entry name" value="DUF6017"/>
</dbReference>
<accession>A0AAJ1B763</accession>
<evidence type="ECO:0000256" key="1">
    <source>
        <dbReference type="SAM" id="MobiDB-lite"/>
    </source>
</evidence>
<comment type="caution">
    <text evidence="3">The sequence shown here is derived from an EMBL/GenBank/DDBJ whole genome shotgun (WGS) entry which is preliminary data.</text>
</comment>
<protein>
    <submittedName>
        <fullName evidence="3">Helix-turn-helix domain-containing protein</fullName>
    </submittedName>
</protein>
<feature type="region of interest" description="Disordered" evidence="1">
    <location>
        <begin position="99"/>
        <end position="126"/>
    </location>
</feature>
<feature type="domain" description="DUF6017" evidence="2">
    <location>
        <begin position="149"/>
        <end position="255"/>
    </location>
</feature>
<reference evidence="3" key="1">
    <citation type="submission" date="2021-10" db="EMBL/GenBank/DDBJ databases">
        <title>Collection of gut derived symbiotic bacterial strains cultured from healthy donors.</title>
        <authorList>
            <person name="Lin H."/>
            <person name="Littmann E."/>
            <person name="Claire K."/>
            <person name="Pamer E."/>
        </authorList>
    </citation>
    <scope>NUCLEOTIDE SEQUENCE</scope>
    <source>
        <strain evidence="3">MSK.23.18</strain>
    </source>
</reference>
<dbReference type="RefSeq" id="WP_173867496.1">
    <property type="nucleotide sequence ID" value="NZ_JAAIQY010000015.1"/>
</dbReference>
<gene>
    <name evidence="3" type="ORF">LIQ08_10760</name>
</gene>
<dbReference type="EMBL" id="JAJBOM010000014">
    <property type="protein sequence ID" value="MCB5619628.1"/>
    <property type="molecule type" value="Genomic_DNA"/>
</dbReference>
<sequence length="285" mass="32633">MPVFKNKTQGQYVNVYKDILKNHSLSLRDRGMVVTLLSLPDNWEFTISGLSKIIPDGKSSIRASLSHLEELGYISRTQERAERGKFGKIAIEIHETPVAPLSDFRQTENPTADNPSAGNPSTENRTQYINNQLNNNQVNKHPSINHLDESEGETDTEQLRKFVAENIKLEQFYKLAEGNASEQEMIREIYDTICDVVCFPRKQITIKGTSYPWQVVKSQFLKLKPVHIANLLERLVDNSLEIKNMESYLISTLYAESLSGTLKEQADLHDDYLRYLRGNPYQNIQ</sequence>
<dbReference type="Proteomes" id="UP001297370">
    <property type="component" value="Unassembled WGS sequence"/>
</dbReference>
<feature type="compositionally biased region" description="Polar residues" evidence="1">
    <location>
        <begin position="107"/>
        <end position="123"/>
    </location>
</feature>
<dbReference type="InterPro" id="IPR036390">
    <property type="entry name" value="WH_DNA-bd_sf"/>
</dbReference>
<evidence type="ECO:0000313" key="3">
    <source>
        <dbReference type="EMBL" id="MCB5619628.1"/>
    </source>
</evidence>
<name>A0AAJ1B763_MEDGN</name>
<proteinExistence type="predicted"/>